<feature type="transmembrane region" description="Helical" evidence="2">
    <location>
        <begin position="136"/>
        <end position="159"/>
    </location>
</feature>
<keyword evidence="2" id="KW-0472">Membrane</keyword>
<feature type="region of interest" description="Disordered" evidence="1">
    <location>
        <begin position="1"/>
        <end position="71"/>
    </location>
</feature>
<comment type="caution">
    <text evidence="3">The sequence shown here is derived from an EMBL/GenBank/DDBJ whole genome shotgun (WGS) entry which is preliminary data.</text>
</comment>
<evidence type="ECO:0000256" key="1">
    <source>
        <dbReference type="SAM" id="MobiDB-lite"/>
    </source>
</evidence>
<evidence type="ECO:0000256" key="2">
    <source>
        <dbReference type="SAM" id="Phobius"/>
    </source>
</evidence>
<name>A0A2H9T8B1_9ZZZZ</name>
<feature type="compositionally biased region" description="Basic residues" evidence="1">
    <location>
        <begin position="31"/>
        <end position="41"/>
    </location>
</feature>
<evidence type="ECO:0000313" key="3">
    <source>
        <dbReference type="EMBL" id="PJE79475.1"/>
    </source>
</evidence>
<organism evidence="3">
    <name type="scientific">invertebrate metagenome</name>
    <dbReference type="NCBI Taxonomy" id="1711999"/>
    <lineage>
        <taxon>unclassified sequences</taxon>
        <taxon>metagenomes</taxon>
        <taxon>organismal metagenomes</taxon>
    </lineage>
</organism>
<dbReference type="EMBL" id="NSIT01000066">
    <property type="protein sequence ID" value="PJE79475.1"/>
    <property type="molecule type" value="Genomic_DNA"/>
</dbReference>
<proteinExistence type="predicted"/>
<reference evidence="3" key="1">
    <citation type="journal article" date="2017" name="Appl. Environ. Microbiol.">
        <title>Molecular characterization of an Endozoicomonas-like organism causing infection in king scallop Pecten maximus L.</title>
        <authorList>
            <person name="Cano I."/>
            <person name="van Aerle R."/>
            <person name="Ross S."/>
            <person name="Verner-Jeffreys D.W."/>
            <person name="Paley R.K."/>
            <person name="Rimmer G."/>
            <person name="Ryder D."/>
            <person name="Hooper P."/>
            <person name="Stone D."/>
            <person name="Feist S.W."/>
        </authorList>
    </citation>
    <scope>NUCLEOTIDE SEQUENCE</scope>
</reference>
<feature type="compositionally biased region" description="Basic and acidic residues" evidence="1">
    <location>
        <begin position="42"/>
        <end position="67"/>
    </location>
</feature>
<sequence>MPHRSDGVHGQPPSRDYQQRHRHSSDEKQPRGRHKYRRVQQHRSDRPEKYSEYDSRERLLPPIGERRIRPHAPAQYVIKGESRSKSHYPPEYMESRRCGDYAPLQEEDAGVLEDKFTDPDDAKTTDAKKTSRQKKVLGTAAGGAAVGACAIAGAVGYLFSPEEHTFQPPLGETEEKEWAIFSEMLQPFKNLPEAQREKAVLILMQDRLKEHMTYGLDENTEGQSEFISSPSHILADGGKGIDCDDYTMMCERWGEIAKSEGLLPEEANLYSLSLQMPEGGHVVFVYESPPDTPDEMPERYVIDTYVVEKIADNKFEAHFGDDYDINNDDLTSLHEYISSTGASFNVESYGKTEIGYNPLSDDGAKVRINGDVFDEEWRSQIVNDNSIGESISKDSIIDIQKNYIDAYGEPDIDGFDASLIREKIDLLEAKKYIGTEIWRPWVDDNGVNRYSIEEITPEKLGVTSGQAEKLIGEYSEGLGREFVREDFYPPTESNNEMVPDSSDIEDLGNTAESTVETAASTADDDTNISEKLGLDLDSFTDPITVGADAGAAFLESALVTAMAAKKLYTVNKRRKNIERCYEIKTAWEEKQKLQSPIRDGGDLSADRSEQKMAIRSMATKDSADITPEEMKLICSSIRKLLLVNYDENSRKTVKKLKATELNFNLHGQSYLESGEERKEVNALLEPFGFKVLEKENKTHGNYRLSVNNKRVNDLLSKKVNSSVRNQEVEDSCLTEKEFSDFSELCFMEGEISESFQAFERKSIDSFFSDGIDNTQTEEGSPIIHMPSFEEEESDSSNSEITVQQMDCLKDILKMDHCYVDAEAVEHLLESLDQLMNKDDIPDDYITKLNQMKNIAAQFSEKKKKSDNKNSDDYLYFNDKELMKKFDTLLSTFGIKVSYHTDKILGRFRSSAHAVLHKVKVDKKKFFSVLKQQNLIPKKEAMSDMIRGSSGEISALQTLKGYDRWKVSQHKTDRNIKLASAVVSPLPVIDEVLKSIAYFNESRYRQENKTQMNKRLNESEEFVQDVGLSHQEVDEIITLLKKARKSKQAFMDIKRNKNIANGTIHTVAAAADLPSKLAGPVGVGVKTGVKLGAKVTAGIAASVHRGKKEKALKKADEFASEKTIYSHYKDLYLDAMAEGDEYKMQSIVDLVKSTFGVSKEGFNGLIRTNLVENNRFKLSFSHKEV</sequence>
<accession>A0A2H9T8B1</accession>
<keyword evidence="2" id="KW-0812">Transmembrane</keyword>
<keyword evidence="2" id="KW-1133">Transmembrane helix</keyword>
<dbReference type="AlphaFoldDB" id="A0A2H9T8B1"/>
<gene>
    <name evidence="3" type="ORF">CI610_01541</name>
</gene>
<protein>
    <submittedName>
        <fullName evidence="3">Uncharacterized protein</fullName>
    </submittedName>
</protein>